<proteinExistence type="inferred from homology"/>
<gene>
    <name evidence="17" type="ORF">E4021_11060</name>
</gene>
<sequence>MRLPLLPLLTIAYLITSLTACVSYSELVNFDDIRAPQGQTREIENALDVKIQAKDLLRVDVESIDPEAAMPFNQGAEMAGVSQASNQNIQLFQGYLVDEDGYIDMPLLGRVKAAGQTIESLQFLIRGKLKTYLRDPVVNVRFLNFKVTVLGEVSNPGILNMANSRVTILEALGMAGDLTDYANRSSVLIVREQDGERSFQRLNLQTDEVFTSEYYYLKQNDVIYVEPIRARTATVSDPGQRVLAYLGPILSVVTLVIALASRN</sequence>
<keyword evidence="18" id="KW-1185">Reference proteome</keyword>
<dbReference type="GO" id="GO:0006811">
    <property type="term" value="P:monoatomic ion transport"/>
    <property type="evidence" value="ECO:0007669"/>
    <property type="project" value="UniProtKB-KW"/>
</dbReference>
<evidence type="ECO:0000256" key="14">
    <source>
        <dbReference type="ARBA" id="ARBA00023288"/>
    </source>
</evidence>
<evidence type="ECO:0000256" key="6">
    <source>
        <dbReference type="ARBA" id="ARBA00022692"/>
    </source>
</evidence>
<keyword evidence="4" id="KW-1134">Transmembrane beta strand</keyword>
<feature type="domain" description="SLBB" evidence="16">
    <location>
        <begin position="146"/>
        <end position="225"/>
    </location>
</feature>
<keyword evidence="12" id="KW-0564">Palmitate</keyword>
<dbReference type="RefSeq" id="WP_136459384.1">
    <property type="nucleotide sequence ID" value="NZ_SRSF01000004.1"/>
</dbReference>
<evidence type="ECO:0000256" key="7">
    <source>
        <dbReference type="ARBA" id="ARBA00022729"/>
    </source>
</evidence>
<evidence type="ECO:0000256" key="13">
    <source>
        <dbReference type="ARBA" id="ARBA00023237"/>
    </source>
</evidence>
<protein>
    <recommendedName>
        <fullName evidence="19">Polysaccharide export protein</fullName>
    </recommendedName>
</protein>
<evidence type="ECO:0000313" key="17">
    <source>
        <dbReference type="EMBL" id="THH39289.1"/>
    </source>
</evidence>
<evidence type="ECO:0008006" key="19">
    <source>
        <dbReference type="Google" id="ProtNLM"/>
    </source>
</evidence>
<dbReference type="Proteomes" id="UP000308528">
    <property type="component" value="Unassembled WGS sequence"/>
</dbReference>
<dbReference type="InterPro" id="IPR054765">
    <property type="entry name" value="SLBB_dom"/>
</dbReference>
<dbReference type="Gene3D" id="3.30.1950.10">
    <property type="entry name" value="wza like domain"/>
    <property type="match status" value="1"/>
</dbReference>
<evidence type="ECO:0000259" key="16">
    <source>
        <dbReference type="Pfam" id="PF22461"/>
    </source>
</evidence>
<keyword evidence="8" id="KW-0625">Polysaccharide transport</keyword>
<dbReference type="InterPro" id="IPR003715">
    <property type="entry name" value="Poly_export_N"/>
</dbReference>
<evidence type="ECO:0000259" key="15">
    <source>
        <dbReference type="Pfam" id="PF02563"/>
    </source>
</evidence>
<evidence type="ECO:0000256" key="3">
    <source>
        <dbReference type="ARBA" id="ARBA00022448"/>
    </source>
</evidence>
<evidence type="ECO:0000256" key="2">
    <source>
        <dbReference type="ARBA" id="ARBA00009450"/>
    </source>
</evidence>
<comment type="caution">
    <text evidence="17">The sequence shown here is derived from an EMBL/GenBank/DDBJ whole genome shotgun (WGS) entry which is preliminary data.</text>
</comment>
<keyword evidence="5" id="KW-0762">Sugar transport</keyword>
<evidence type="ECO:0000256" key="1">
    <source>
        <dbReference type="ARBA" id="ARBA00004571"/>
    </source>
</evidence>
<keyword evidence="9" id="KW-0406">Ion transport</keyword>
<evidence type="ECO:0000313" key="18">
    <source>
        <dbReference type="Proteomes" id="UP000308528"/>
    </source>
</evidence>
<evidence type="ECO:0000256" key="9">
    <source>
        <dbReference type="ARBA" id="ARBA00023065"/>
    </source>
</evidence>
<comment type="similarity">
    <text evidence="2">Belongs to the BexD/CtrA/VexA family.</text>
</comment>
<dbReference type="Pfam" id="PF02563">
    <property type="entry name" value="Poly_export"/>
    <property type="match status" value="1"/>
</dbReference>
<reference evidence="17 18" key="1">
    <citation type="submission" date="2019-04" db="EMBL/GenBank/DDBJ databases">
        <title>Lewinella litorea sp. nov., isolated from a marine sand.</title>
        <authorList>
            <person name="Yoon J.-H."/>
        </authorList>
    </citation>
    <scope>NUCLEOTIDE SEQUENCE [LARGE SCALE GENOMIC DNA]</scope>
    <source>
        <strain evidence="17 18">HSMS-39</strain>
    </source>
</reference>
<keyword evidence="11" id="KW-0472">Membrane</keyword>
<dbReference type="GO" id="GO:0009279">
    <property type="term" value="C:cell outer membrane"/>
    <property type="evidence" value="ECO:0007669"/>
    <property type="project" value="UniProtKB-SubCell"/>
</dbReference>
<comment type="subcellular location">
    <subcellularLocation>
        <location evidence="1">Cell outer membrane</location>
        <topology evidence="1">Multi-pass membrane protein</topology>
    </subcellularLocation>
</comment>
<evidence type="ECO:0000256" key="5">
    <source>
        <dbReference type="ARBA" id="ARBA00022597"/>
    </source>
</evidence>
<evidence type="ECO:0000256" key="11">
    <source>
        <dbReference type="ARBA" id="ARBA00023136"/>
    </source>
</evidence>
<name>A0A4S4NHZ0_9BACT</name>
<dbReference type="InterPro" id="IPR049712">
    <property type="entry name" value="Poly_export"/>
</dbReference>
<organism evidence="17 18">
    <name type="scientific">Neolewinella litorea</name>
    <dbReference type="NCBI Taxonomy" id="2562452"/>
    <lineage>
        <taxon>Bacteria</taxon>
        <taxon>Pseudomonadati</taxon>
        <taxon>Bacteroidota</taxon>
        <taxon>Saprospiria</taxon>
        <taxon>Saprospirales</taxon>
        <taxon>Lewinellaceae</taxon>
        <taxon>Neolewinella</taxon>
    </lineage>
</organism>
<keyword evidence="6" id="KW-0812">Transmembrane</keyword>
<dbReference type="PANTHER" id="PTHR33619:SF3">
    <property type="entry name" value="POLYSACCHARIDE EXPORT PROTEIN GFCE-RELATED"/>
    <property type="match status" value="1"/>
</dbReference>
<keyword evidence="10" id="KW-0626">Porin</keyword>
<keyword evidence="14" id="KW-0449">Lipoprotein</keyword>
<dbReference type="PANTHER" id="PTHR33619">
    <property type="entry name" value="POLYSACCHARIDE EXPORT PROTEIN GFCE-RELATED"/>
    <property type="match status" value="1"/>
</dbReference>
<evidence type="ECO:0000256" key="4">
    <source>
        <dbReference type="ARBA" id="ARBA00022452"/>
    </source>
</evidence>
<evidence type="ECO:0000256" key="8">
    <source>
        <dbReference type="ARBA" id="ARBA00023047"/>
    </source>
</evidence>
<dbReference type="GO" id="GO:0046930">
    <property type="term" value="C:pore complex"/>
    <property type="evidence" value="ECO:0007669"/>
    <property type="project" value="UniProtKB-KW"/>
</dbReference>
<dbReference type="GO" id="GO:0015159">
    <property type="term" value="F:polysaccharide transmembrane transporter activity"/>
    <property type="evidence" value="ECO:0007669"/>
    <property type="project" value="InterPro"/>
</dbReference>
<evidence type="ECO:0000256" key="12">
    <source>
        <dbReference type="ARBA" id="ARBA00023139"/>
    </source>
</evidence>
<keyword evidence="13" id="KW-0998">Cell outer membrane</keyword>
<keyword evidence="7" id="KW-0732">Signal</keyword>
<dbReference type="EMBL" id="SRSF01000004">
    <property type="protein sequence ID" value="THH39289.1"/>
    <property type="molecule type" value="Genomic_DNA"/>
</dbReference>
<dbReference type="Gene3D" id="3.10.560.10">
    <property type="entry name" value="Outer membrane lipoprotein wza domain like"/>
    <property type="match status" value="2"/>
</dbReference>
<dbReference type="Pfam" id="PF22461">
    <property type="entry name" value="SLBB_2"/>
    <property type="match status" value="1"/>
</dbReference>
<dbReference type="PROSITE" id="PS51257">
    <property type="entry name" value="PROKAR_LIPOPROTEIN"/>
    <property type="match status" value="1"/>
</dbReference>
<dbReference type="OrthoDB" id="662756at2"/>
<accession>A0A4S4NHZ0</accession>
<evidence type="ECO:0000256" key="10">
    <source>
        <dbReference type="ARBA" id="ARBA00023114"/>
    </source>
</evidence>
<dbReference type="GO" id="GO:0015288">
    <property type="term" value="F:porin activity"/>
    <property type="evidence" value="ECO:0007669"/>
    <property type="project" value="UniProtKB-KW"/>
</dbReference>
<keyword evidence="3" id="KW-0813">Transport</keyword>
<dbReference type="AlphaFoldDB" id="A0A4S4NHZ0"/>
<feature type="domain" description="Polysaccharide export protein N-terminal" evidence="15">
    <location>
        <begin position="48"/>
        <end position="142"/>
    </location>
</feature>